<organism evidence="3 4">
    <name type="scientific">Candidatus Woesebacteria bacterium GW2011_GWB1_40_101</name>
    <dbReference type="NCBI Taxonomy" id="1618575"/>
    <lineage>
        <taxon>Bacteria</taxon>
        <taxon>Candidatus Woeseibacteriota</taxon>
    </lineage>
</organism>
<feature type="domain" description="Glycosyltransferase 2-like" evidence="2">
    <location>
        <begin position="4"/>
        <end position="178"/>
    </location>
</feature>
<protein>
    <submittedName>
        <fullName evidence="3">Dolichyl-phosphate mannose synthase related protein</fullName>
    </submittedName>
</protein>
<dbReference type="InterPro" id="IPR029044">
    <property type="entry name" value="Nucleotide-diphossugar_trans"/>
</dbReference>
<evidence type="ECO:0000259" key="2">
    <source>
        <dbReference type="Pfam" id="PF00535"/>
    </source>
</evidence>
<dbReference type="CDD" id="cd04179">
    <property type="entry name" value="DPM_DPG-synthase_like"/>
    <property type="match status" value="1"/>
</dbReference>
<dbReference type="EMBL" id="LBXW01000022">
    <property type="protein sequence ID" value="KKR38177.1"/>
    <property type="molecule type" value="Genomic_DNA"/>
</dbReference>
<dbReference type="Gene3D" id="3.90.550.10">
    <property type="entry name" value="Spore Coat Polysaccharide Biosynthesis Protein SpsA, Chain A"/>
    <property type="match status" value="1"/>
</dbReference>
<evidence type="ECO:0000313" key="3">
    <source>
        <dbReference type="EMBL" id="KKR38177.1"/>
    </source>
</evidence>
<dbReference type="AlphaFoldDB" id="A0A0G0TK92"/>
<gene>
    <name evidence="3" type="ORF">UT72_C0022G0002</name>
</gene>
<dbReference type="InterPro" id="IPR001173">
    <property type="entry name" value="Glyco_trans_2-like"/>
</dbReference>
<sequence length="240" mass="27690">MKLSIIIPVYNEEETINEILKRVAKAKLPKGVEKEIVVVDDASEDKSKLKAQKSKLQLKIQNLRLLVHKTNQGKGAAVRTGIKSVTGDIILIQDADLEYDPDDYSRLIEPILLNYTEVVYGTRLKNYPLKIFGTRKTPFLTHYLGNKFLTFVTNLLYGDGLSDMETCYKVFTKSIAKRLKLKSNRFEFEPEITAKILKMGYKIYEVPIKIKPRGYEEGKKITWKDGFIALWTLIKYRFTD</sequence>
<dbReference type="PATRIC" id="fig|1618575.3.peg.280"/>
<proteinExistence type="predicted"/>
<dbReference type="InterPro" id="IPR050256">
    <property type="entry name" value="Glycosyltransferase_2"/>
</dbReference>
<feature type="coiled-coil region" evidence="1">
    <location>
        <begin position="39"/>
        <end position="66"/>
    </location>
</feature>
<dbReference type="SUPFAM" id="SSF53448">
    <property type="entry name" value="Nucleotide-diphospho-sugar transferases"/>
    <property type="match status" value="1"/>
</dbReference>
<accession>A0A0G0TK92</accession>
<evidence type="ECO:0000313" key="4">
    <source>
        <dbReference type="Proteomes" id="UP000034687"/>
    </source>
</evidence>
<dbReference type="PANTHER" id="PTHR48090:SF7">
    <property type="entry name" value="RFBJ PROTEIN"/>
    <property type="match status" value="1"/>
</dbReference>
<evidence type="ECO:0000256" key="1">
    <source>
        <dbReference type="SAM" id="Coils"/>
    </source>
</evidence>
<comment type="caution">
    <text evidence="3">The sequence shown here is derived from an EMBL/GenBank/DDBJ whole genome shotgun (WGS) entry which is preliminary data.</text>
</comment>
<dbReference type="Pfam" id="PF00535">
    <property type="entry name" value="Glycos_transf_2"/>
    <property type="match status" value="1"/>
</dbReference>
<reference evidence="3 4" key="1">
    <citation type="journal article" date="2015" name="Nature">
        <title>rRNA introns, odd ribosomes, and small enigmatic genomes across a large radiation of phyla.</title>
        <authorList>
            <person name="Brown C.T."/>
            <person name="Hug L.A."/>
            <person name="Thomas B.C."/>
            <person name="Sharon I."/>
            <person name="Castelle C.J."/>
            <person name="Singh A."/>
            <person name="Wilkins M.J."/>
            <person name="Williams K.H."/>
            <person name="Banfield J.F."/>
        </authorList>
    </citation>
    <scope>NUCLEOTIDE SEQUENCE [LARGE SCALE GENOMIC DNA]</scope>
</reference>
<name>A0A0G0TK92_9BACT</name>
<dbReference type="Proteomes" id="UP000034687">
    <property type="component" value="Unassembled WGS sequence"/>
</dbReference>
<keyword evidence="1" id="KW-0175">Coiled coil</keyword>
<dbReference type="PANTHER" id="PTHR48090">
    <property type="entry name" value="UNDECAPRENYL-PHOSPHATE 4-DEOXY-4-FORMAMIDO-L-ARABINOSE TRANSFERASE-RELATED"/>
    <property type="match status" value="1"/>
</dbReference>